<comment type="caution">
    <text evidence="2">The sequence shown here is derived from an EMBL/GenBank/DDBJ whole genome shotgun (WGS) entry which is preliminary data.</text>
</comment>
<evidence type="ECO:0000313" key="2">
    <source>
        <dbReference type="EMBL" id="GFY54975.1"/>
    </source>
</evidence>
<evidence type="ECO:0000256" key="1">
    <source>
        <dbReference type="SAM" id="MobiDB-lite"/>
    </source>
</evidence>
<accession>A0A8X7C475</accession>
<keyword evidence="3" id="KW-1185">Reference proteome</keyword>
<feature type="compositionally biased region" description="Basic and acidic residues" evidence="1">
    <location>
        <begin position="68"/>
        <end position="81"/>
    </location>
</feature>
<feature type="compositionally biased region" description="Basic residues" evidence="1">
    <location>
        <begin position="14"/>
        <end position="27"/>
    </location>
</feature>
<feature type="compositionally biased region" description="Polar residues" evidence="1">
    <location>
        <begin position="84"/>
        <end position="93"/>
    </location>
</feature>
<dbReference type="AlphaFoldDB" id="A0A8X7C475"/>
<protein>
    <submittedName>
        <fullName evidence="2">Uncharacterized protein</fullName>
    </submittedName>
</protein>
<feature type="region of interest" description="Disordered" evidence="1">
    <location>
        <begin position="66"/>
        <end position="104"/>
    </location>
</feature>
<gene>
    <name evidence="2" type="ORF">TNIN_384331</name>
</gene>
<sequence>MTRLHSSVSQVKIKSVKLTKNRKRKKNGQNIKLLEKSGGQSARRREKSPAVCDWLVRPAIAESGCGKELGRSKRASREKGCLGKNSSQDSTENGRGFKFGINLR</sequence>
<feature type="region of interest" description="Disordered" evidence="1">
    <location>
        <begin position="1"/>
        <end position="48"/>
    </location>
</feature>
<evidence type="ECO:0000313" key="3">
    <source>
        <dbReference type="Proteomes" id="UP000886998"/>
    </source>
</evidence>
<dbReference type="Proteomes" id="UP000886998">
    <property type="component" value="Unassembled WGS sequence"/>
</dbReference>
<reference evidence="2" key="1">
    <citation type="submission" date="2020-08" db="EMBL/GenBank/DDBJ databases">
        <title>Multicomponent nature underlies the extraordinary mechanical properties of spider dragline silk.</title>
        <authorList>
            <person name="Kono N."/>
            <person name="Nakamura H."/>
            <person name="Mori M."/>
            <person name="Yoshida Y."/>
            <person name="Ohtoshi R."/>
            <person name="Malay A.D."/>
            <person name="Moran D.A.P."/>
            <person name="Tomita M."/>
            <person name="Numata K."/>
            <person name="Arakawa K."/>
        </authorList>
    </citation>
    <scope>NUCLEOTIDE SEQUENCE</scope>
</reference>
<feature type="compositionally biased region" description="Low complexity" evidence="1">
    <location>
        <begin position="1"/>
        <end position="13"/>
    </location>
</feature>
<proteinExistence type="predicted"/>
<dbReference type="EMBL" id="BMAV01010108">
    <property type="protein sequence ID" value="GFY54975.1"/>
    <property type="molecule type" value="Genomic_DNA"/>
</dbReference>
<name>A0A8X7C475_9ARAC</name>
<organism evidence="2 3">
    <name type="scientific">Trichonephila inaurata madagascariensis</name>
    <dbReference type="NCBI Taxonomy" id="2747483"/>
    <lineage>
        <taxon>Eukaryota</taxon>
        <taxon>Metazoa</taxon>
        <taxon>Ecdysozoa</taxon>
        <taxon>Arthropoda</taxon>
        <taxon>Chelicerata</taxon>
        <taxon>Arachnida</taxon>
        <taxon>Araneae</taxon>
        <taxon>Araneomorphae</taxon>
        <taxon>Entelegynae</taxon>
        <taxon>Araneoidea</taxon>
        <taxon>Nephilidae</taxon>
        <taxon>Trichonephila</taxon>
        <taxon>Trichonephila inaurata</taxon>
    </lineage>
</organism>